<dbReference type="InterPro" id="IPR012677">
    <property type="entry name" value="Nucleotide-bd_a/b_plait_sf"/>
</dbReference>
<gene>
    <name evidence="1" type="primary">WBGene00284302</name>
</gene>
<organism evidence="1 2">
    <name type="scientific">Pristionchus pacificus</name>
    <name type="common">Parasitic nematode worm</name>
    <dbReference type="NCBI Taxonomy" id="54126"/>
    <lineage>
        <taxon>Eukaryota</taxon>
        <taxon>Metazoa</taxon>
        <taxon>Ecdysozoa</taxon>
        <taxon>Nematoda</taxon>
        <taxon>Chromadorea</taxon>
        <taxon>Rhabditida</taxon>
        <taxon>Rhabditina</taxon>
        <taxon>Diplogasteromorpha</taxon>
        <taxon>Diplogasteroidea</taxon>
        <taxon>Neodiplogasteridae</taxon>
        <taxon>Pristionchus</taxon>
    </lineage>
</organism>
<evidence type="ECO:0000313" key="2">
    <source>
        <dbReference type="Proteomes" id="UP000005239"/>
    </source>
</evidence>
<dbReference type="Gene3D" id="3.30.70.330">
    <property type="match status" value="1"/>
</dbReference>
<dbReference type="CDD" id="cd00590">
    <property type="entry name" value="RRM_SF"/>
    <property type="match status" value="1"/>
</dbReference>
<dbReference type="AlphaFoldDB" id="A0A2A6C0S8"/>
<dbReference type="Pfam" id="PF00076">
    <property type="entry name" value="RRM_1"/>
    <property type="match status" value="1"/>
</dbReference>
<dbReference type="InterPro" id="IPR000504">
    <property type="entry name" value="RRM_dom"/>
</dbReference>
<name>A0A2A6C0S8_PRIPA</name>
<accession>A0A2A6C0S8</accession>
<reference evidence="1" key="2">
    <citation type="submission" date="2022-06" db="UniProtKB">
        <authorList>
            <consortium name="EnsemblMetazoa"/>
        </authorList>
    </citation>
    <scope>IDENTIFICATION</scope>
    <source>
        <strain evidence="1">PS312</strain>
    </source>
</reference>
<dbReference type="GO" id="GO:0003723">
    <property type="term" value="F:RNA binding"/>
    <property type="evidence" value="ECO:0007669"/>
    <property type="project" value="InterPro"/>
</dbReference>
<proteinExistence type="predicted"/>
<evidence type="ECO:0000313" key="1">
    <source>
        <dbReference type="EnsemblMetazoa" id="PPA45933.1"/>
    </source>
</evidence>
<dbReference type="EnsemblMetazoa" id="PPA45933.1">
    <property type="protein sequence ID" value="PPA45933.1"/>
    <property type="gene ID" value="WBGene00284302"/>
</dbReference>
<reference evidence="2" key="1">
    <citation type="journal article" date="2008" name="Nat. Genet.">
        <title>The Pristionchus pacificus genome provides a unique perspective on nematode lifestyle and parasitism.</title>
        <authorList>
            <person name="Dieterich C."/>
            <person name="Clifton S.W."/>
            <person name="Schuster L.N."/>
            <person name="Chinwalla A."/>
            <person name="Delehaunty K."/>
            <person name="Dinkelacker I."/>
            <person name="Fulton L."/>
            <person name="Fulton R."/>
            <person name="Godfrey J."/>
            <person name="Minx P."/>
            <person name="Mitreva M."/>
            <person name="Roeseler W."/>
            <person name="Tian H."/>
            <person name="Witte H."/>
            <person name="Yang S.P."/>
            <person name="Wilson R.K."/>
            <person name="Sommer R.J."/>
        </authorList>
    </citation>
    <scope>NUCLEOTIDE SEQUENCE [LARGE SCALE GENOMIC DNA]</scope>
    <source>
        <strain evidence="2">PS312</strain>
    </source>
</reference>
<dbReference type="Proteomes" id="UP000005239">
    <property type="component" value="Unassembled WGS sequence"/>
</dbReference>
<sequence length="68" mass="8093">MIFNFCFLLLFSTALKVMSSPDWDMNGEALYVGNILHQITEDDFKKLFGQVETFEEVDIRYEELHERK</sequence>
<dbReference type="SUPFAM" id="SSF54928">
    <property type="entry name" value="RNA-binding domain, RBD"/>
    <property type="match status" value="1"/>
</dbReference>
<accession>A0A8R1V1K4</accession>
<protein>
    <submittedName>
        <fullName evidence="1">RNA binding protein</fullName>
    </submittedName>
</protein>
<dbReference type="InterPro" id="IPR035979">
    <property type="entry name" value="RBD_domain_sf"/>
</dbReference>
<keyword evidence="2" id="KW-1185">Reference proteome</keyword>